<dbReference type="GO" id="GO:0031419">
    <property type="term" value="F:cobalamin binding"/>
    <property type="evidence" value="ECO:0007669"/>
    <property type="project" value="InterPro"/>
</dbReference>
<name>A0A5M3WZW6_9ACTN</name>
<reference evidence="2 3" key="1">
    <citation type="submission" date="2019-10" db="EMBL/GenBank/DDBJ databases">
        <title>Whole genome shotgun sequence of Acrocarpospora macrocephala NBRC 16266.</title>
        <authorList>
            <person name="Ichikawa N."/>
            <person name="Kimura A."/>
            <person name="Kitahashi Y."/>
            <person name="Komaki H."/>
            <person name="Oguchi A."/>
        </authorList>
    </citation>
    <scope>NUCLEOTIDE SEQUENCE [LARGE SCALE GENOMIC DNA]</scope>
    <source>
        <strain evidence="2 3">NBRC 16266</strain>
    </source>
</reference>
<dbReference type="GO" id="GO:0016836">
    <property type="term" value="F:hydro-lyase activity"/>
    <property type="evidence" value="ECO:0007669"/>
    <property type="project" value="InterPro"/>
</dbReference>
<evidence type="ECO:0000259" key="1">
    <source>
        <dbReference type="Pfam" id="PF02286"/>
    </source>
</evidence>
<dbReference type="EMBL" id="BLAE01000059">
    <property type="protein sequence ID" value="GES14444.1"/>
    <property type="molecule type" value="Genomic_DNA"/>
</dbReference>
<protein>
    <recommendedName>
        <fullName evidence="1">Diol/glycerol dehydratase large subunit domain-containing protein</fullName>
    </recommendedName>
</protein>
<dbReference type="InterPro" id="IPR003206">
    <property type="entry name" value="Diol/glycerol_deHydtase_lsu"/>
</dbReference>
<dbReference type="SUPFAM" id="SSF51703">
    <property type="entry name" value="Cobalamin (vitamin B12)-dependent enzymes"/>
    <property type="match status" value="1"/>
</dbReference>
<accession>A0A5M3WZW6</accession>
<feature type="domain" description="Diol/glycerol dehydratase large subunit" evidence="1">
    <location>
        <begin position="5"/>
        <end position="56"/>
    </location>
</feature>
<comment type="caution">
    <text evidence="2">The sequence shown here is derived from an EMBL/GenBank/DDBJ whole genome shotgun (WGS) entry which is preliminary data.</text>
</comment>
<evidence type="ECO:0000313" key="3">
    <source>
        <dbReference type="Proteomes" id="UP000331127"/>
    </source>
</evidence>
<sequence>MTEVGRIRFMDAQPVNLDGFAVENAELGLVALASPHDPEPGLVVRDGVVAELDGVRSYSGWVNVAIVAVN</sequence>
<dbReference type="OrthoDB" id="9807293at2"/>
<dbReference type="InterPro" id="IPR016176">
    <property type="entry name" value="Cbl-dep_enz_cat"/>
</dbReference>
<dbReference type="RefSeq" id="WP_155359623.1">
    <property type="nucleotide sequence ID" value="NZ_BAAAHL010000036.1"/>
</dbReference>
<dbReference type="Proteomes" id="UP000331127">
    <property type="component" value="Unassembled WGS sequence"/>
</dbReference>
<dbReference type="Gene3D" id="3.20.20.350">
    <property type="entry name" value="Diol/glycerol dehydratase, large subunit"/>
    <property type="match status" value="1"/>
</dbReference>
<evidence type="ECO:0000313" key="2">
    <source>
        <dbReference type="EMBL" id="GES14444.1"/>
    </source>
</evidence>
<organism evidence="2 3">
    <name type="scientific">Acrocarpospora macrocephala</name>
    <dbReference type="NCBI Taxonomy" id="150177"/>
    <lineage>
        <taxon>Bacteria</taxon>
        <taxon>Bacillati</taxon>
        <taxon>Actinomycetota</taxon>
        <taxon>Actinomycetes</taxon>
        <taxon>Streptosporangiales</taxon>
        <taxon>Streptosporangiaceae</taxon>
        <taxon>Acrocarpospora</taxon>
    </lineage>
</organism>
<keyword evidence="3" id="KW-1185">Reference proteome</keyword>
<dbReference type="InterPro" id="IPR036999">
    <property type="entry name" value="Diol/glycerol_deHase_lsu_sf"/>
</dbReference>
<dbReference type="AlphaFoldDB" id="A0A5M3WZW6"/>
<proteinExistence type="predicted"/>
<gene>
    <name evidence="2" type="ORF">Amac_080410</name>
</gene>
<dbReference type="Pfam" id="PF02286">
    <property type="entry name" value="Dehydratase_LU"/>
    <property type="match status" value="1"/>
</dbReference>